<dbReference type="InterPro" id="IPR036388">
    <property type="entry name" value="WH-like_DNA-bd_sf"/>
</dbReference>
<dbReference type="InterPro" id="IPR038475">
    <property type="entry name" value="RecG_C_sf"/>
</dbReference>
<dbReference type="EMBL" id="ACEP01000029">
    <property type="protein sequence ID" value="EEG37709.1"/>
    <property type="molecule type" value="Genomic_DNA"/>
</dbReference>
<evidence type="ECO:0000313" key="3">
    <source>
        <dbReference type="Proteomes" id="UP000003174"/>
    </source>
</evidence>
<feature type="domain" description="Schlafen AlbA-2" evidence="1">
    <location>
        <begin position="20"/>
        <end position="133"/>
    </location>
</feature>
<dbReference type="Gene3D" id="3.30.565.60">
    <property type="match status" value="1"/>
</dbReference>
<dbReference type="Gene3D" id="3.30.950.30">
    <property type="entry name" value="Schlafen, AAA domain"/>
    <property type="match status" value="1"/>
</dbReference>
<comment type="caution">
    <text evidence="2">The sequence shown here is derived from an EMBL/GenBank/DDBJ whole genome shotgun (WGS) entry which is preliminary data.</text>
</comment>
<reference evidence="2 3" key="1">
    <citation type="submission" date="2009-01" db="EMBL/GenBank/DDBJ databases">
        <authorList>
            <person name="Fulton L."/>
            <person name="Clifton S."/>
            <person name="Fulton B."/>
            <person name="Xu J."/>
            <person name="Minx P."/>
            <person name="Pepin K.H."/>
            <person name="Johnson M."/>
            <person name="Bhonagiri V."/>
            <person name="Nash W.E."/>
            <person name="Mardis E.R."/>
            <person name="Wilson R.K."/>
        </authorList>
    </citation>
    <scope>NUCLEOTIDE SEQUENCE [LARGE SCALE GENOMIC DNA]</scope>
    <source>
        <strain evidence="2 3">DSM 3353</strain>
    </source>
</reference>
<accession>C0ESW7</accession>
<reference evidence="2 3" key="2">
    <citation type="submission" date="2009-02" db="EMBL/GenBank/DDBJ databases">
        <title>Draft genome sequence of Eubacterium hallii (DSM 3353).</title>
        <authorList>
            <person name="Sudarsanam P."/>
            <person name="Ley R."/>
            <person name="Guruge J."/>
            <person name="Turnbaugh P.J."/>
            <person name="Mahowald M."/>
            <person name="Liep D."/>
            <person name="Gordon J."/>
        </authorList>
    </citation>
    <scope>NUCLEOTIDE SEQUENCE [LARGE SCALE GENOMIC DNA]</scope>
    <source>
        <strain evidence="2 3">DSM 3353</strain>
    </source>
</reference>
<dbReference type="Pfam" id="PF13749">
    <property type="entry name" value="HATPase_c_4"/>
    <property type="match status" value="1"/>
</dbReference>
<organism evidence="2 3">
    <name type="scientific">Anaerobutyricum hallii DSM 3353</name>
    <dbReference type="NCBI Taxonomy" id="411469"/>
    <lineage>
        <taxon>Bacteria</taxon>
        <taxon>Bacillati</taxon>
        <taxon>Bacillota</taxon>
        <taxon>Clostridia</taxon>
        <taxon>Lachnospirales</taxon>
        <taxon>Lachnospiraceae</taxon>
        <taxon>Anaerobutyricum</taxon>
    </lineage>
</organism>
<dbReference type="Pfam" id="PF04326">
    <property type="entry name" value="SLFN_AlbA_2"/>
    <property type="match status" value="1"/>
</dbReference>
<evidence type="ECO:0000259" key="1">
    <source>
        <dbReference type="Pfam" id="PF04326"/>
    </source>
</evidence>
<dbReference type="AlphaFoldDB" id="C0ESW7"/>
<dbReference type="PANTHER" id="PTHR30595:SF6">
    <property type="entry name" value="SCHLAFEN ALBA-2 DOMAIN-CONTAINING PROTEIN"/>
    <property type="match status" value="1"/>
</dbReference>
<dbReference type="PANTHER" id="PTHR30595">
    <property type="entry name" value="GLPR-RELATED TRANSCRIPTIONAL REPRESSOR"/>
    <property type="match status" value="1"/>
</dbReference>
<dbReference type="InterPro" id="IPR007421">
    <property type="entry name" value="Schlafen_AlbA_2_dom"/>
</dbReference>
<sequence length="560" mass="64332">MKRGVFLNEKEFSIILSSGESLHTEFKSWKKAGNMKERIKLAVDELVAFANAKGGTVYFGVEDDGTVTGCEKYDTQSIIEAIYDKTRPSLFVDIEKIPYQGMMVLALKVEADGKTYGTTDGRFLKRLGKNSKPFFPDEMSHHFYREQIPDFSSKIVMESTFEDINLLEVYSLKEKLKIRDPKSTLPALEDMAFLRDLGLIKKIDNVERLTVAGLLFVGKQNSISRLLPQAEVIYLHYSAENLEEYDLRLDLQQPIVNVLDRLTEKIQNDNKILNIQVGLFRLEVEDFSEKVFQEALLNALSHRDYESMGAVYVKHYPDKVVIENPGGFLDGITERNIITHPSAPRNKLIAETLQHLKYVQRTGQGVDIIFREMISMGKPYPEYQVFSDAVSLTLRSAVEDVSFVKFIVNEQEKNQIFLSLAELMIMRYLSENKRIKLSEAKDLTQISLENTRKALTNLVNLHLIESVGKEYMLTARVYEAVKNDLQYTRDKGVRYIKAKEMILEYLEHNESITNAAIQELCGFSKQQARTTIDKMRKEKLIILVGKGNRSCYQRIVYENK</sequence>
<dbReference type="InterPro" id="IPR038461">
    <property type="entry name" value="Schlafen_AlbA_2_dom_sf"/>
</dbReference>
<gene>
    <name evidence="2" type="ORF">EUBHAL_00490</name>
</gene>
<proteinExistence type="predicted"/>
<dbReference type="Gene3D" id="1.10.10.10">
    <property type="entry name" value="Winged helix-like DNA-binding domain superfamily/Winged helix DNA-binding domain"/>
    <property type="match status" value="2"/>
</dbReference>
<dbReference type="SUPFAM" id="SSF46785">
    <property type="entry name" value="Winged helix' DNA-binding domain"/>
    <property type="match status" value="1"/>
</dbReference>
<dbReference type="Proteomes" id="UP000003174">
    <property type="component" value="Unassembled WGS sequence"/>
</dbReference>
<name>C0ESW7_9FIRM</name>
<dbReference type="eggNOG" id="COG2865">
    <property type="taxonomic scope" value="Bacteria"/>
</dbReference>
<dbReference type="InterPro" id="IPR036390">
    <property type="entry name" value="WH_DNA-bd_sf"/>
</dbReference>
<protein>
    <submittedName>
        <fullName evidence="2">Divergent AAA domain protein</fullName>
    </submittedName>
</protein>
<evidence type="ECO:0000313" key="2">
    <source>
        <dbReference type="EMBL" id="EEG37709.1"/>
    </source>
</evidence>